<accession>A0A4R8GSK9</accession>
<name>A0A4R8GSK9_9FIRM</name>
<dbReference type="EMBL" id="SOEG01000035">
    <property type="protein sequence ID" value="TDX47828.1"/>
    <property type="molecule type" value="Genomic_DNA"/>
</dbReference>
<dbReference type="AlphaFoldDB" id="A0A4R8GSK9"/>
<keyword evidence="3" id="KW-1185">Reference proteome</keyword>
<evidence type="ECO:0000256" key="1">
    <source>
        <dbReference type="SAM" id="Coils"/>
    </source>
</evidence>
<gene>
    <name evidence="2" type="ORF">C7959_13517</name>
</gene>
<feature type="coiled-coil region" evidence="1">
    <location>
        <begin position="132"/>
        <end position="162"/>
    </location>
</feature>
<dbReference type="STRING" id="926561.GCA_000379025_00012"/>
<keyword evidence="1" id="KW-0175">Coiled coil</keyword>
<dbReference type="Proteomes" id="UP000295832">
    <property type="component" value="Unassembled WGS sequence"/>
</dbReference>
<dbReference type="Gene3D" id="1.10.287.950">
    <property type="entry name" value="Methyl-accepting chemotaxis protein"/>
    <property type="match status" value="1"/>
</dbReference>
<comment type="caution">
    <text evidence="2">The sequence shown here is derived from an EMBL/GenBank/DDBJ whole genome shotgun (WGS) entry which is preliminary data.</text>
</comment>
<dbReference type="SUPFAM" id="SSF58104">
    <property type="entry name" value="Methyl-accepting chemotaxis protein (MCP) signaling domain"/>
    <property type="match status" value="1"/>
</dbReference>
<sequence>MFGYISAMLIGRGDNLSNSISIDNKESKLKRINNILNNNVELLEKMISKTEEFYGHISDRLPEIEEEIDGTIEETELLINYFIENDHRESRSANFKISEILENLQSRIAKVYEVLSSRFEVTHSLEGFINKSDDEQAEFVKLLNLIQELEEVLNDLEILSINAIIFSAKTGREGAGFRVISNKIKQLTSNIKDKYQLIQLSILELQKWYKSFEGDLEELTSSEEEVANNYSLESQEIFSAVLDSLSGISSLLKDFMDHIKEVVEPIYDIIILLQNQDIIRQNLENLIEITQSMKEEIDKLDSNDSIDENLDILMFINEVSNLSKKLSSNILKQLDDSLFEINNKFNKINSDLIGLEKDGEEITSFLIDNNKEEKEDMISIERIYENLDIFINKLGKKLTKIEGRYYSLAKNEEDFYDNMKAIEESFYETNNIANQFTKIKFLAKIEFSRITNNKHSFVTDIESIIEQFIASSNHNDELYHELKEELEDNYSHFIELAMNNQKLIKKSNQLIEESKEDLFLTKKLIKEAVQGLNKAINRLFLEVKGVNKEIEDCFTLREVGEEVIKSLETIQREVVEMRDYYLAKIGKSNWNSNNKKLEKLLDKFTSYIERKTAQDEIVDLEVDVGSAGGELTLF</sequence>
<organism evidence="2 3">
    <name type="scientific">Orenia marismortui</name>
    <dbReference type="NCBI Taxonomy" id="46469"/>
    <lineage>
        <taxon>Bacteria</taxon>
        <taxon>Bacillati</taxon>
        <taxon>Bacillota</taxon>
        <taxon>Clostridia</taxon>
        <taxon>Halanaerobiales</taxon>
        <taxon>Halobacteroidaceae</taxon>
        <taxon>Orenia</taxon>
    </lineage>
</organism>
<evidence type="ECO:0000313" key="3">
    <source>
        <dbReference type="Proteomes" id="UP000295832"/>
    </source>
</evidence>
<proteinExistence type="predicted"/>
<reference evidence="2 3" key="1">
    <citation type="submission" date="2019-03" db="EMBL/GenBank/DDBJ databases">
        <title>Subsurface microbial communities from deep shales in Ohio and West Virginia, USA.</title>
        <authorList>
            <person name="Wrighton K."/>
        </authorList>
    </citation>
    <scope>NUCLEOTIDE SEQUENCE [LARGE SCALE GENOMIC DNA]</scope>
    <source>
        <strain evidence="2 3">MSL 6dP</strain>
    </source>
</reference>
<protein>
    <submittedName>
        <fullName evidence="2">Methyl-accepting chemotaxis protein</fullName>
    </submittedName>
</protein>
<evidence type="ECO:0000313" key="2">
    <source>
        <dbReference type="EMBL" id="TDX47828.1"/>
    </source>
</evidence>